<dbReference type="EMBL" id="AP012204">
    <property type="protein sequence ID" value="BAK36360.1"/>
    <property type="molecule type" value="Genomic_DNA"/>
</dbReference>
<organism evidence="2 3">
    <name type="scientific">Microlunatus phosphovorus (strain ATCC 700054 / DSM 10555 / JCM 9379 / NBRC 101784 / NCIMB 13414 / VKM Ac-1990 / NM-1)</name>
    <dbReference type="NCBI Taxonomy" id="1032480"/>
    <lineage>
        <taxon>Bacteria</taxon>
        <taxon>Bacillati</taxon>
        <taxon>Actinomycetota</taxon>
        <taxon>Actinomycetes</taxon>
        <taxon>Propionibacteriales</taxon>
        <taxon>Propionibacteriaceae</taxon>
        <taxon>Microlunatus</taxon>
    </lineage>
</organism>
<dbReference type="SUPFAM" id="SSF51419">
    <property type="entry name" value="PLP-binding barrel"/>
    <property type="match status" value="1"/>
</dbReference>
<dbReference type="InterPro" id="IPR026956">
    <property type="entry name" value="D-ser_dehydrat-like_dom"/>
</dbReference>
<evidence type="ECO:0000313" key="2">
    <source>
        <dbReference type="EMBL" id="BAK36360.1"/>
    </source>
</evidence>
<dbReference type="Gene3D" id="2.40.37.20">
    <property type="entry name" value="D-serine dehydratase-like domain"/>
    <property type="match status" value="1"/>
</dbReference>
<gene>
    <name evidence="2" type="ordered locus">MLP_33460</name>
</gene>
<name>F5XMA3_MICPN</name>
<dbReference type="KEGG" id="mph:MLP_33460"/>
<sequence>MEISTAAATFDQVALDALTEQPLAQLDKGIPPRLWGRSGAEAGAMRLPLSQFPTPLLTLSEPGLRHNLAIFADWCAERGLALAPHGKTTMAPQLWAAQLDAGSWAITLANVAQLAVARAYGVSRVLVANEIIVPSALRWIVAELSRDPAAQVICWADHSRTVALMEEALAAYAPVAGPDYRPIDVLVEVGGAGGRTGARDPEIALDIARQLSASPYLRLAGVGGYEGVLAADSDADSLAAVRGFLSTLREAHERISAEGLYPDGVPPIVSAGGSAYFDDVADVLGPLVADGVQVVLRSGAYLTHDDGHYRHLSPLGEHPRTAGPGLVSALHGWVRVSSQPEPGLALVDAGKRDLPYDLDLPQVQLRLTADRDPVPLSGVQVTALNDQHGYLRWDRDRPAPVEIGDVVRLGLSHPCTAFDKWRVIPVIDDPDAADPVVVDFVRTFF</sequence>
<dbReference type="STRING" id="1032480.MLP_33460"/>
<dbReference type="RefSeq" id="WP_013864220.1">
    <property type="nucleotide sequence ID" value="NC_015635.1"/>
</dbReference>
<evidence type="ECO:0000313" key="3">
    <source>
        <dbReference type="Proteomes" id="UP000007947"/>
    </source>
</evidence>
<proteinExistence type="predicted"/>
<dbReference type="InterPro" id="IPR051466">
    <property type="entry name" value="D-amino_acid_metab_enzyme"/>
</dbReference>
<dbReference type="OrthoDB" id="9811417at2"/>
<dbReference type="Proteomes" id="UP000007947">
    <property type="component" value="Chromosome"/>
</dbReference>
<dbReference type="SMART" id="SM01119">
    <property type="entry name" value="D-ser_dehydrat"/>
    <property type="match status" value="1"/>
</dbReference>
<accession>F5XMA3</accession>
<dbReference type="AlphaFoldDB" id="F5XMA3"/>
<reference evidence="2 3" key="1">
    <citation type="submission" date="2011-05" db="EMBL/GenBank/DDBJ databases">
        <title>Whole genome sequence of Microlunatus phosphovorus NM-1.</title>
        <authorList>
            <person name="Hosoyama A."/>
            <person name="Sasaki K."/>
            <person name="Harada T."/>
            <person name="Igarashi R."/>
            <person name="Kawakoshi A."/>
            <person name="Sasagawa M."/>
            <person name="Fukada J."/>
            <person name="Nakamura S."/>
            <person name="Katano Y."/>
            <person name="Hanada S."/>
            <person name="Kamagata Y."/>
            <person name="Nakamura N."/>
            <person name="Yamazaki S."/>
            <person name="Fujita N."/>
        </authorList>
    </citation>
    <scope>NUCLEOTIDE SEQUENCE [LARGE SCALE GENOMIC DNA]</scope>
    <source>
        <strain evidence="3">ATCC 700054 / DSM 10555 / JCM 9379 / NBRC 101784 / NCIMB 13414 / VKM Ac-1990 / NM-1</strain>
    </source>
</reference>
<dbReference type="Gene3D" id="3.20.20.10">
    <property type="entry name" value="Alanine racemase"/>
    <property type="match status" value="1"/>
</dbReference>
<dbReference type="PANTHER" id="PTHR28004">
    <property type="entry name" value="ZGC:162816-RELATED"/>
    <property type="match status" value="1"/>
</dbReference>
<dbReference type="HOGENOM" id="CLU_031639_3_0_11"/>
<protein>
    <recommendedName>
        <fullName evidence="1">D-serine dehydratase-like domain-containing protein</fullName>
    </recommendedName>
</protein>
<dbReference type="eggNOG" id="COG3616">
    <property type="taxonomic scope" value="Bacteria"/>
</dbReference>
<evidence type="ECO:0000259" key="1">
    <source>
        <dbReference type="SMART" id="SM01119"/>
    </source>
</evidence>
<dbReference type="Pfam" id="PF14031">
    <property type="entry name" value="D-ser_dehydrat"/>
    <property type="match status" value="1"/>
</dbReference>
<dbReference type="InterPro" id="IPR029066">
    <property type="entry name" value="PLP-binding_barrel"/>
</dbReference>
<feature type="domain" description="D-serine dehydratase-like" evidence="1">
    <location>
        <begin position="329"/>
        <end position="428"/>
    </location>
</feature>
<dbReference type="PANTHER" id="PTHR28004:SF8">
    <property type="entry name" value="D-SERINE DEAMINASE"/>
    <property type="match status" value="1"/>
</dbReference>
<dbReference type="InterPro" id="IPR042208">
    <property type="entry name" value="D-ser_dehydrat-like_sf"/>
</dbReference>
<keyword evidence="3" id="KW-1185">Reference proteome</keyword>